<evidence type="ECO:0000256" key="7">
    <source>
        <dbReference type="ARBA" id="ARBA00022722"/>
    </source>
</evidence>
<comment type="catalytic activity">
    <reaction evidence="1 12 13">
        <text>Endonucleolytic cleavage to 5'-phosphomonoester.</text>
        <dbReference type="EC" id="3.1.26.4"/>
    </reaction>
</comment>
<evidence type="ECO:0000256" key="5">
    <source>
        <dbReference type="ARBA" id="ARBA00007383"/>
    </source>
</evidence>
<dbReference type="PANTHER" id="PTHR10954">
    <property type="entry name" value="RIBONUCLEASE H2 SUBUNIT A"/>
    <property type="match status" value="1"/>
</dbReference>
<evidence type="ECO:0000256" key="10">
    <source>
        <dbReference type="ARBA" id="ARBA00022801"/>
    </source>
</evidence>
<protein>
    <recommendedName>
        <fullName evidence="13">Ribonuclease</fullName>
        <ecNumber evidence="13">3.1.26.4</ecNumber>
    </recommendedName>
</protein>
<feature type="binding site" evidence="12">
    <location>
        <position position="125"/>
    </location>
    <ligand>
        <name>a divalent metal cation</name>
        <dbReference type="ChEBI" id="CHEBI:60240"/>
    </ligand>
</feature>
<dbReference type="GO" id="GO:0003723">
    <property type="term" value="F:RNA binding"/>
    <property type="evidence" value="ECO:0007669"/>
    <property type="project" value="UniProtKB-UniRule"/>
</dbReference>
<dbReference type="InterPro" id="IPR036397">
    <property type="entry name" value="RNaseH_sf"/>
</dbReference>
<reference evidence="15 16" key="1">
    <citation type="submission" date="2018-10" db="EMBL/GenBank/DDBJ databases">
        <title>Sequencing the genomes of 1000 actinobacteria strains.</title>
        <authorList>
            <person name="Klenk H.-P."/>
        </authorList>
    </citation>
    <scope>NUCLEOTIDE SEQUENCE [LARGE SCALE GENOMIC DNA]</scope>
    <source>
        <strain evidence="15 16">DSM 17894</strain>
    </source>
</reference>
<keyword evidence="16" id="KW-1185">Reference proteome</keyword>
<feature type="domain" description="RNase H type-2" evidence="14">
    <location>
        <begin position="20"/>
        <end position="211"/>
    </location>
</feature>
<organism evidence="15 16">
    <name type="scientific">Frondihabitans australicus</name>
    <dbReference type="NCBI Taxonomy" id="386892"/>
    <lineage>
        <taxon>Bacteria</taxon>
        <taxon>Bacillati</taxon>
        <taxon>Actinomycetota</taxon>
        <taxon>Actinomycetes</taxon>
        <taxon>Micrococcales</taxon>
        <taxon>Microbacteriaceae</taxon>
        <taxon>Frondihabitans</taxon>
    </lineage>
</organism>
<dbReference type="GO" id="GO:0043137">
    <property type="term" value="P:DNA replication, removal of RNA primer"/>
    <property type="evidence" value="ECO:0007669"/>
    <property type="project" value="TreeGrafter"/>
</dbReference>
<keyword evidence="10 12" id="KW-0378">Hydrolase</keyword>
<feature type="binding site" evidence="12">
    <location>
        <position position="26"/>
    </location>
    <ligand>
        <name>a divalent metal cation</name>
        <dbReference type="ChEBI" id="CHEBI:60240"/>
    </ligand>
</feature>
<accession>A0A495ICF0</accession>
<evidence type="ECO:0000313" key="15">
    <source>
        <dbReference type="EMBL" id="RKR73683.1"/>
    </source>
</evidence>
<comment type="similarity">
    <text evidence="5 13">Belongs to the RNase HII family.</text>
</comment>
<evidence type="ECO:0000256" key="11">
    <source>
        <dbReference type="ARBA" id="ARBA00023211"/>
    </source>
</evidence>
<dbReference type="GO" id="GO:0032299">
    <property type="term" value="C:ribonuclease H2 complex"/>
    <property type="evidence" value="ECO:0007669"/>
    <property type="project" value="TreeGrafter"/>
</dbReference>
<evidence type="ECO:0000259" key="14">
    <source>
        <dbReference type="PROSITE" id="PS51975"/>
    </source>
</evidence>
<keyword evidence="8 12" id="KW-0479">Metal-binding</keyword>
<dbReference type="GO" id="GO:0006298">
    <property type="term" value="P:mismatch repair"/>
    <property type="evidence" value="ECO:0007669"/>
    <property type="project" value="TreeGrafter"/>
</dbReference>
<dbReference type="PROSITE" id="PS51975">
    <property type="entry name" value="RNASE_H_2"/>
    <property type="match status" value="1"/>
</dbReference>
<evidence type="ECO:0000256" key="12">
    <source>
        <dbReference type="PROSITE-ProRule" id="PRU01319"/>
    </source>
</evidence>
<gene>
    <name evidence="15" type="ORF">C8E83_0777</name>
</gene>
<keyword evidence="7 12" id="KW-0540">Nuclease</keyword>
<dbReference type="PANTHER" id="PTHR10954:SF18">
    <property type="entry name" value="RIBONUCLEASE HII"/>
    <property type="match status" value="1"/>
</dbReference>
<comment type="caution">
    <text evidence="15">The sequence shown here is derived from an EMBL/GenBank/DDBJ whole genome shotgun (WGS) entry which is preliminary data.</text>
</comment>
<keyword evidence="6" id="KW-0963">Cytoplasm</keyword>
<evidence type="ECO:0000256" key="8">
    <source>
        <dbReference type="ARBA" id="ARBA00022723"/>
    </source>
</evidence>
<evidence type="ECO:0000256" key="13">
    <source>
        <dbReference type="RuleBase" id="RU003515"/>
    </source>
</evidence>
<dbReference type="Gene3D" id="3.30.420.10">
    <property type="entry name" value="Ribonuclease H-like superfamily/Ribonuclease H"/>
    <property type="match status" value="1"/>
</dbReference>
<evidence type="ECO:0000313" key="16">
    <source>
        <dbReference type="Proteomes" id="UP000280008"/>
    </source>
</evidence>
<dbReference type="RefSeq" id="WP_121368524.1">
    <property type="nucleotide sequence ID" value="NZ_RBKS01000001.1"/>
</dbReference>
<dbReference type="InterPro" id="IPR012337">
    <property type="entry name" value="RNaseH-like_sf"/>
</dbReference>
<dbReference type="InterPro" id="IPR024567">
    <property type="entry name" value="RNase_HII/HIII_dom"/>
</dbReference>
<evidence type="ECO:0000256" key="6">
    <source>
        <dbReference type="ARBA" id="ARBA00022490"/>
    </source>
</evidence>
<dbReference type="CDD" id="cd07182">
    <property type="entry name" value="RNase_HII_bacteria_HII_like"/>
    <property type="match status" value="1"/>
</dbReference>
<dbReference type="EC" id="3.1.26.4" evidence="13"/>
<dbReference type="InterPro" id="IPR022898">
    <property type="entry name" value="RNase_HII"/>
</dbReference>
<comment type="cofactor">
    <cofactor evidence="2">
        <name>Mg(2+)</name>
        <dbReference type="ChEBI" id="CHEBI:18420"/>
    </cofactor>
</comment>
<evidence type="ECO:0000256" key="3">
    <source>
        <dbReference type="ARBA" id="ARBA00004065"/>
    </source>
</evidence>
<dbReference type="EMBL" id="RBKS01000001">
    <property type="protein sequence ID" value="RKR73683.1"/>
    <property type="molecule type" value="Genomic_DNA"/>
</dbReference>
<evidence type="ECO:0000256" key="2">
    <source>
        <dbReference type="ARBA" id="ARBA00001946"/>
    </source>
</evidence>
<name>A0A495ICF0_9MICO</name>
<comment type="function">
    <text evidence="3 13">Endonuclease that specifically degrades the RNA of RNA-DNA hybrids.</text>
</comment>
<dbReference type="OrthoDB" id="9803420at2"/>
<comment type="cofactor">
    <cofactor evidence="12">
        <name>Mn(2+)</name>
        <dbReference type="ChEBI" id="CHEBI:29035"/>
    </cofactor>
    <cofactor evidence="12">
        <name>Mg(2+)</name>
        <dbReference type="ChEBI" id="CHEBI:18420"/>
    </cofactor>
    <text evidence="12">Manganese or magnesium. Binds 1 divalent metal ion per monomer in the absence of substrate. May bind a second metal ion after substrate binding.</text>
</comment>
<comment type="subcellular location">
    <subcellularLocation>
        <location evidence="4">Cytoplasm</location>
    </subcellularLocation>
</comment>
<dbReference type="Pfam" id="PF01351">
    <property type="entry name" value="RNase_HII"/>
    <property type="match status" value="1"/>
</dbReference>
<dbReference type="NCBIfam" id="NF000595">
    <property type="entry name" value="PRK00015.1-3"/>
    <property type="match status" value="1"/>
</dbReference>
<evidence type="ECO:0000256" key="4">
    <source>
        <dbReference type="ARBA" id="ARBA00004496"/>
    </source>
</evidence>
<dbReference type="GO" id="GO:0046872">
    <property type="term" value="F:metal ion binding"/>
    <property type="evidence" value="ECO:0007669"/>
    <property type="project" value="UniProtKB-KW"/>
</dbReference>
<dbReference type="AlphaFoldDB" id="A0A495ICF0"/>
<dbReference type="GO" id="GO:0004523">
    <property type="term" value="F:RNA-DNA hybrid ribonuclease activity"/>
    <property type="evidence" value="ECO:0007669"/>
    <property type="project" value="UniProtKB-UniRule"/>
</dbReference>
<feature type="binding site" evidence="12">
    <location>
        <position position="27"/>
    </location>
    <ligand>
        <name>a divalent metal cation</name>
        <dbReference type="ChEBI" id="CHEBI:60240"/>
    </ligand>
</feature>
<dbReference type="SUPFAM" id="SSF53098">
    <property type="entry name" value="Ribonuclease H-like"/>
    <property type="match status" value="1"/>
</dbReference>
<evidence type="ECO:0000256" key="9">
    <source>
        <dbReference type="ARBA" id="ARBA00022759"/>
    </source>
</evidence>
<dbReference type="GO" id="GO:0005737">
    <property type="term" value="C:cytoplasm"/>
    <property type="evidence" value="ECO:0007669"/>
    <property type="project" value="UniProtKB-SubCell"/>
</dbReference>
<dbReference type="Proteomes" id="UP000280008">
    <property type="component" value="Unassembled WGS sequence"/>
</dbReference>
<proteinExistence type="inferred from homology"/>
<evidence type="ECO:0000256" key="1">
    <source>
        <dbReference type="ARBA" id="ARBA00000077"/>
    </source>
</evidence>
<dbReference type="InterPro" id="IPR001352">
    <property type="entry name" value="RNase_HII/HIII"/>
</dbReference>
<sequence length="211" mass="22397">MAVVDPTMDFERELHDSGAGWVVGCDEVGRGAIAGPVAVGMSAVLAGFSPLPAGLRDSKMLSEKKREELYPQALEWCSVSAVGLAGPEEVDEIGIIAALGLAGRRALVSLHEAGVEILRSVVVLDGNHDYLTPALTSAPTVVTRIKADRDCGSVAAASVIAKVHRDRLMIAHHDDHPGYGWAANKGYGSTTHYEALHELGPSPLHRLTWLH</sequence>
<keyword evidence="9 12" id="KW-0255">Endonuclease</keyword>
<keyword evidence="11" id="KW-0464">Manganese</keyword>